<dbReference type="InterPro" id="IPR002229">
    <property type="entry name" value="RhesusRHD"/>
</dbReference>
<evidence type="ECO:0000256" key="5">
    <source>
        <dbReference type="ARBA" id="ARBA00023136"/>
    </source>
</evidence>
<evidence type="ECO:0000256" key="2">
    <source>
        <dbReference type="ARBA" id="ARBA00011036"/>
    </source>
</evidence>
<gene>
    <name evidence="8" type="ORF">NEMVEDRAFT_v1g139792</name>
</gene>
<dbReference type="GO" id="GO:0097272">
    <property type="term" value="P:ammonium homeostasis"/>
    <property type="evidence" value="ECO:0000318"/>
    <property type="project" value="GO_Central"/>
</dbReference>
<feature type="transmembrane region" description="Helical" evidence="6">
    <location>
        <begin position="12"/>
        <end position="32"/>
    </location>
</feature>
<reference evidence="8 10" key="1">
    <citation type="journal article" date="2007" name="Science">
        <title>Sea anemone genome reveals ancestral eumetazoan gene repertoire and genomic organization.</title>
        <authorList>
            <person name="Putnam N.H."/>
            <person name="Srivastava M."/>
            <person name="Hellsten U."/>
            <person name="Dirks B."/>
            <person name="Chapman J."/>
            <person name="Salamov A."/>
            <person name="Terry A."/>
            <person name="Shapiro H."/>
            <person name="Lindquist E."/>
            <person name="Kapitonov V.V."/>
            <person name="Jurka J."/>
            <person name="Genikhovich G."/>
            <person name="Grigoriev I.V."/>
            <person name="Lucas S.M."/>
            <person name="Steele R.E."/>
            <person name="Finnerty J.R."/>
            <person name="Technau U."/>
            <person name="Martindale M.Q."/>
            <person name="Rokhsar D.S."/>
        </authorList>
    </citation>
    <scope>NUCLEOTIDE SEQUENCE [LARGE SCALE GENOMIC DNA]</scope>
    <source>
        <strain evidence="8">CH2 x CH6</strain>
        <strain evidence="10">CH2 X CH6</strain>
    </source>
</reference>
<feature type="transmembrane region" description="Helical" evidence="6">
    <location>
        <begin position="168"/>
        <end position="189"/>
    </location>
</feature>
<comment type="similarity">
    <text evidence="2">Belongs to the ammonium transporter (TC 2.A.49) family. Rh subfamily.</text>
</comment>
<dbReference type="GO" id="GO:0008519">
    <property type="term" value="F:ammonium channel activity"/>
    <property type="evidence" value="ECO:0000318"/>
    <property type="project" value="GO_Central"/>
</dbReference>
<dbReference type="OrthoDB" id="534912at2759"/>
<dbReference type="eggNOG" id="KOG3796">
    <property type="taxonomic scope" value="Eukaryota"/>
</dbReference>
<comment type="subcellular location">
    <subcellularLocation>
        <location evidence="1">Membrane</location>
        <topology evidence="1">Multi-pass membrane protein</topology>
    </subcellularLocation>
</comment>
<dbReference type="PANTHER" id="PTHR11730">
    <property type="entry name" value="AMMONIUM TRANSPORTER"/>
    <property type="match status" value="1"/>
</dbReference>
<dbReference type="EMBL" id="DS469992">
    <property type="protein sequence ID" value="EDO30704.1"/>
    <property type="molecule type" value="Genomic_DNA"/>
</dbReference>
<dbReference type="Proteomes" id="UP000001593">
    <property type="component" value="Unassembled WGS sequence"/>
</dbReference>
<dbReference type="InterPro" id="IPR029020">
    <property type="entry name" value="Ammonium/urea_transptr"/>
</dbReference>
<feature type="transmembrane region" description="Helical" evidence="6">
    <location>
        <begin position="201"/>
        <end position="220"/>
    </location>
</feature>
<dbReference type="EMBL" id="MN101614">
    <property type="protein sequence ID" value="QED21949.1"/>
    <property type="molecule type" value="mRNA"/>
</dbReference>
<proteinExistence type="evidence at transcript level"/>
<feature type="transmembrane region" description="Helical" evidence="6">
    <location>
        <begin position="271"/>
        <end position="288"/>
    </location>
</feature>
<dbReference type="GO" id="GO:0072488">
    <property type="term" value="P:ammonium transmembrane transport"/>
    <property type="evidence" value="ECO:0000318"/>
    <property type="project" value="GO_Central"/>
</dbReference>
<keyword evidence="3 6" id="KW-0812">Transmembrane</keyword>
<dbReference type="SUPFAM" id="SSF111352">
    <property type="entry name" value="Ammonium transporter"/>
    <property type="match status" value="1"/>
</dbReference>
<reference evidence="9" key="2">
    <citation type="journal article" date="2019" name="PLoS Biol.">
        <title>Active mode of excretion across digestive tissues predates the origin of excretory organs.</title>
        <authorList>
            <person name="Andrikou C."/>
            <person name="Thiel D."/>
            <person name="Ruiz-Santiesteban J.A."/>
            <person name="Hejnol A."/>
        </authorList>
    </citation>
    <scope>NUCLEOTIDE SEQUENCE</scope>
</reference>
<keyword evidence="4 6" id="KW-1133">Transmembrane helix</keyword>
<keyword evidence="5 6" id="KW-0472">Membrane</keyword>
<dbReference type="FunFam" id="1.10.3430.10:FF:000012">
    <property type="entry name" value="Rh type C glycoprotein"/>
    <property type="match status" value="1"/>
</dbReference>
<evidence type="ECO:0000259" key="7">
    <source>
        <dbReference type="Pfam" id="PF00909"/>
    </source>
</evidence>
<dbReference type="KEGG" id="nve:5501518"/>
<name>A7T012_NEMVE</name>
<dbReference type="PRINTS" id="PR00342">
    <property type="entry name" value="RHESUSRHD"/>
</dbReference>
<keyword evidence="10" id="KW-1185">Reference proteome</keyword>
<accession>A7T012</accession>
<evidence type="ECO:0000256" key="4">
    <source>
        <dbReference type="ARBA" id="ARBA00022989"/>
    </source>
</evidence>
<dbReference type="OMA" id="TNMRIRF"/>
<feature type="transmembrane region" description="Helical" evidence="6">
    <location>
        <begin position="294"/>
        <end position="311"/>
    </location>
</feature>
<dbReference type="FunCoup" id="A7T012">
    <property type="interactions" value="18"/>
</dbReference>
<evidence type="ECO:0000256" key="1">
    <source>
        <dbReference type="ARBA" id="ARBA00004141"/>
    </source>
</evidence>
<feature type="transmembrane region" description="Helical" evidence="6">
    <location>
        <begin position="78"/>
        <end position="95"/>
    </location>
</feature>
<dbReference type="InParanoid" id="A7T012"/>
<feature type="domain" description="Ammonium transporter AmtB-like" evidence="7">
    <location>
        <begin position="37"/>
        <end position="423"/>
    </location>
</feature>
<dbReference type="Pfam" id="PF00909">
    <property type="entry name" value="Ammonium_transp"/>
    <property type="match status" value="1"/>
</dbReference>
<feature type="transmembrane region" description="Helical" evidence="6">
    <location>
        <begin position="396"/>
        <end position="421"/>
    </location>
</feature>
<dbReference type="InterPro" id="IPR024041">
    <property type="entry name" value="NH4_transpt_AmtB-like_dom"/>
</dbReference>
<dbReference type="GO" id="GO:0005886">
    <property type="term" value="C:plasma membrane"/>
    <property type="evidence" value="ECO:0000318"/>
    <property type="project" value="GO_Central"/>
</dbReference>
<dbReference type="HOGENOM" id="CLU_021386_1_0_1"/>
<dbReference type="AlphaFoldDB" id="A7T012"/>
<organism evidence="8 10">
    <name type="scientific">Nematostella vectensis</name>
    <name type="common">Starlet sea anemone</name>
    <dbReference type="NCBI Taxonomy" id="45351"/>
    <lineage>
        <taxon>Eukaryota</taxon>
        <taxon>Metazoa</taxon>
        <taxon>Cnidaria</taxon>
        <taxon>Anthozoa</taxon>
        <taxon>Hexacorallia</taxon>
        <taxon>Actiniaria</taxon>
        <taxon>Edwardsiidae</taxon>
        <taxon>Nematostella</taxon>
    </lineage>
</organism>
<feature type="transmembrane region" description="Helical" evidence="6">
    <location>
        <begin position="332"/>
        <end position="354"/>
    </location>
</feature>
<evidence type="ECO:0000256" key="3">
    <source>
        <dbReference type="ARBA" id="ARBA00022692"/>
    </source>
</evidence>
<feature type="transmembrane region" description="Helical" evidence="6">
    <location>
        <begin position="240"/>
        <end position="259"/>
    </location>
</feature>
<feature type="transmembrane region" description="Helical" evidence="6">
    <location>
        <begin position="52"/>
        <end position="71"/>
    </location>
</feature>
<evidence type="ECO:0000313" key="8">
    <source>
        <dbReference type="EMBL" id="EDO30704.1"/>
    </source>
</evidence>
<dbReference type="Gene3D" id="1.10.3430.10">
    <property type="entry name" value="Ammonium transporter AmtB like domains"/>
    <property type="match status" value="1"/>
</dbReference>
<dbReference type="PANTHER" id="PTHR11730:SF60">
    <property type="entry name" value="RH50, ISOFORM D"/>
    <property type="match status" value="1"/>
</dbReference>
<evidence type="ECO:0000313" key="10">
    <source>
        <dbReference type="Proteomes" id="UP000001593"/>
    </source>
</evidence>
<sequence length="451" mass="49552">MADDTFGRGKFPCLLILFQGLLLILFVVFVDYSKDVLPDAQNTLKINTDFPVFQDIHVLLLVGFGLLMTFLKKYGFSGLGYNFLICAVVMEWATLMQGFFEMENNKIQLDIDSMIKGDLAAVTILVSFGAVLGKTSSLQLLLMSFIEVIFYTINRTICTTYLQAVDPGGAVLVHAFGAYFGLTVARVLYNKNSVAHEKEASRYTSDLFATLGTIFLWVYWPSFNSILVQGVLRHRAVVNTYYAMAASCVTVFAFSSLVTKASKLSMVHIQNATLAGGVAVGTIASMIIHPWGAILLGMVGGIISTIGYKYIQPWLIRTLHIHDTCGVNSLHGMPGILAAIASIVSSGLAGFGQYKTSLYTVFPARSPVINSTQYLELVQFVPDARAGLGRTATEQAGYQCAALVMTLAVSSMGGLITGFIVKQSFFDPMTEDRMYDDLHYWEVCFYHFSIF</sequence>
<protein>
    <submittedName>
        <fullName evidence="9">Ammonia transporter</fullName>
    </submittedName>
</protein>
<evidence type="ECO:0000256" key="6">
    <source>
        <dbReference type="SAM" id="Phobius"/>
    </source>
</evidence>
<evidence type="ECO:0000313" key="9">
    <source>
        <dbReference type="EMBL" id="QED21949.1"/>
    </source>
</evidence>